<dbReference type="InterPro" id="IPR018060">
    <property type="entry name" value="HTH_AraC"/>
</dbReference>
<keyword evidence="5" id="KW-0805">Transcription regulation</keyword>
<dbReference type="PROSITE" id="PS50110">
    <property type="entry name" value="RESPONSE_REGULATORY"/>
    <property type="match status" value="1"/>
</dbReference>
<dbReference type="Pfam" id="PF12833">
    <property type="entry name" value="HTH_18"/>
    <property type="match status" value="1"/>
</dbReference>
<organism evidence="11 12">
    <name type="scientific">Cohnella silvisoli</name>
    <dbReference type="NCBI Taxonomy" id="2873699"/>
    <lineage>
        <taxon>Bacteria</taxon>
        <taxon>Bacillati</taxon>
        <taxon>Bacillota</taxon>
        <taxon>Bacilli</taxon>
        <taxon>Bacillales</taxon>
        <taxon>Paenibacillaceae</taxon>
        <taxon>Cohnella</taxon>
    </lineage>
</organism>
<dbReference type="PROSITE" id="PS01124">
    <property type="entry name" value="HTH_ARAC_FAMILY_2"/>
    <property type="match status" value="1"/>
</dbReference>
<proteinExistence type="predicted"/>
<keyword evidence="2" id="KW-0963">Cytoplasm</keyword>
<evidence type="ECO:0000256" key="1">
    <source>
        <dbReference type="ARBA" id="ARBA00004496"/>
    </source>
</evidence>
<keyword evidence="3 8" id="KW-0597">Phosphoprotein</keyword>
<evidence type="ECO:0000256" key="2">
    <source>
        <dbReference type="ARBA" id="ARBA00022490"/>
    </source>
</evidence>
<comment type="caution">
    <text evidence="11">The sequence shown here is derived from an EMBL/GenBank/DDBJ whole genome shotgun (WGS) entry which is preliminary data.</text>
</comment>
<dbReference type="InterPro" id="IPR009057">
    <property type="entry name" value="Homeodomain-like_sf"/>
</dbReference>
<name>A0ABV1L2G9_9BACL</name>
<feature type="domain" description="HTH araC/xylS-type" evidence="9">
    <location>
        <begin position="448"/>
        <end position="546"/>
    </location>
</feature>
<evidence type="ECO:0000256" key="7">
    <source>
        <dbReference type="ARBA" id="ARBA00023163"/>
    </source>
</evidence>
<dbReference type="InterPro" id="IPR001789">
    <property type="entry name" value="Sig_transdc_resp-reg_receiver"/>
</dbReference>
<feature type="domain" description="Response regulatory" evidence="10">
    <location>
        <begin position="3"/>
        <end position="120"/>
    </location>
</feature>
<dbReference type="PANTHER" id="PTHR42713:SF3">
    <property type="entry name" value="TRANSCRIPTIONAL REGULATORY PROTEIN HPTR"/>
    <property type="match status" value="1"/>
</dbReference>
<dbReference type="SMART" id="SM00342">
    <property type="entry name" value="HTH_ARAC"/>
    <property type="match status" value="1"/>
</dbReference>
<dbReference type="InterPro" id="IPR020449">
    <property type="entry name" value="Tscrpt_reg_AraC-type_HTH"/>
</dbReference>
<protein>
    <submittedName>
        <fullName evidence="11">Response regulator</fullName>
    </submittedName>
</protein>
<dbReference type="CDD" id="cd17536">
    <property type="entry name" value="REC_YesN-like"/>
    <property type="match status" value="1"/>
</dbReference>
<dbReference type="EMBL" id="JASKHM010000021">
    <property type="protein sequence ID" value="MEQ4486456.1"/>
    <property type="molecule type" value="Genomic_DNA"/>
</dbReference>
<dbReference type="PROSITE" id="PS00041">
    <property type="entry name" value="HTH_ARAC_FAMILY_1"/>
    <property type="match status" value="1"/>
</dbReference>
<sequence>MYQLLIVDDEASVADSLEMIISAQDMGIEMLHKASSGNEALEILNRYPIDIVITDIRMPEMSGIELSQEIHSRWKHTDVIFLSGYSDFEYAKHAIEIQAADYIVKPFRNERVLNTLRNVIERKEKEWQTSYSYQTALYTLQENMPSLRSNLLNNMLRGKKYAGEAIDKKADALKLPFRDGEDFIMMLVRLESEFQHYEPEDLSLMEFSITNIAEEVFDPYFRLWHSKDMYEYLVFLVRPEPDRIEQTLKKAPTKSYILKLAEKLATEMQNNVKKCLQGSISVLAGPWGQFPADVRKAYDVALSFFRNKIGTEQGLVFSYIDENEVPGRIRNVSSLYESPTFNYLFELGRWDEARSKLDDVFQEWESLGGYSEEHGLEIFWAISSSLAYILHKNGHHLYEVMGMDTEIYGNANSSRNPAKLRAWCINVLELLRQGLERENKDSRSSLVRQVQEYVGRRLAEDVSLQAISDHVNLNPSYLSRIYKIETGEGLSHYLYRLRMEKAAYYLKNTDLKIYEITSKLGYQYTPYFNKVFKQFFGVTPQEYRGDKEG</sequence>
<dbReference type="Gene3D" id="1.10.10.60">
    <property type="entry name" value="Homeodomain-like"/>
    <property type="match status" value="2"/>
</dbReference>
<evidence type="ECO:0000259" key="9">
    <source>
        <dbReference type="PROSITE" id="PS01124"/>
    </source>
</evidence>
<dbReference type="SMART" id="SM00448">
    <property type="entry name" value="REC"/>
    <property type="match status" value="1"/>
</dbReference>
<evidence type="ECO:0000256" key="5">
    <source>
        <dbReference type="ARBA" id="ARBA00023015"/>
    </source>
</evidence>
<dbReference type="Pfam" id="PF00072">
    <property type="entry name" value="Response_reg"/>
    <property type="match status" value="1"/>
</dbReference>
<dbReference type="PRINTS" id="PR00032">
    <property type="entry name" value="HTHARAC"/>
</dbReference>
<evidence type="ECO:0000256" key="6">
    <source>
        <dbReference type="ARBA" id="ARBA00023125"/>
    </source>
</evidence>
<evidence type="ECO:0000259" key="10">
    <source>
        <dbReference type="PROSITE" id="PS50110"/>
    </source>
</evidence>
<evidence type="ECO:0000256" key="4">
    <source>
        <dbReference type="ARBA" id="ARBA00023012"/>
    </source>
</evidence>
<dbReference type="InterPro" id="IPR011006">
    <property type="entry name" value="CheY-like_superfamily"/>
</dbReference>
<accession>A0ABV1L2G9</accession>
<dbReference type="InterPro" id="IPR051552">
    <property type="entry name" value="HptR"/>
</dbReference>
<evidence type="ECO:0000256" key="3">
    <source>
        <dbReference type="ARBA" id="ARBA00022553"/>
    </source>
</evidence>
<dbReference type="Gene3D" id="3.40.50.2300">
    <property type="match status" value="1"/>
</dbReference>
<keyword evidence="6" id="KW-0238">DNA-binding</keyword>
<gene>
    <name evidence="11" type="ORF">QJS35_29200</name>
</gene>
<evidence type="ECO:0000256" key="8">
    <source>
        <dbReference type="PROSITE-ProRule" id="PRU00169"/>
    </source>
</evidence>
<reference evidence="11 12" key="1">
    <citation type="journal article" date="2023" name="Genome Announc.">
        <title>Pan-Genome Analyses of the Genus Cohnella and Proposal of the Novel Species Cohnella silvisoli sp. nov., Isolated from Forest Soil.</title>
        <authorList>
            <person name="Wang C."/>
            <person name="Mao L."/>
            <person name="Bao G."/>
            <person name="Zhu H."/>
        </authorList>
    </citation>
    <scope>NUCLEOTIDE SEQUENCE [LARGE SCALE GENOMIC DNA]</scope>
    <source>
        <strain evidence="11 12">NL03-T5-1</strain>
    </source>
</reference>
<evidence type="ECO:0000313" key="12">
    <source>
        <dbReference type="Proteomes" id="UP001493487"/>
    </source>
</evidence>
<dbReference type="SUPFAM" id="SSF52172">
    <property type="entry name" value="CheY-like"/>
    <property type="match status" value="1"/>
</dbReference>
<evidence type="ECO:0000313" key="11">
    <source>
        <dbReference type="EMBL" id="MEQ4486456.1"/>
    </source>
</evidence>
<dbReference type="InterPro" id="IPR018062">
    <property type="entry name" value="HTH_AraC-typ_CS"/>
</dbReference>
<dbReference type="SUPFAM" id="SSF46689">
    <property type="entry name" value="Homeodomain-like"/>
    <property type="match status" value="1"/>
</dbReference>
<keyword evidence="4" id="KW-0902">Two-component regulatory system</keyword>
<dbReference type="Proteomes" id="UP001493487">
    <property type="component" value="Unassembled WGS sequence"/>
</dbReference>
<comment type="subcellular location">
    <subcellularLocation>
        <location evidence="1">Cytoplasm</location>
    </subcellularLocation>
</comment>
<dbReference type="PANTHER" id="PTHR42713">
    <property type="entry name" value="HISTIDINE KINASE-RELATED"/>
    <property type="match status" value="1"/>
</dbReference>
<keyword evidence="12" id="KW-1185">Reference proteome</keyword>
<feature type="modified residue" description="4-aspartylphosphate" evidence="8">
    <location>
        <position position="55"/>
    </location>
</feature>
<dbReference type="RefSeq" id="WP_232189543.1">
    <property type="nucleotide sequence ID" value="NZ_JAIOAP010000020.1"/>
</dbReference>
<keyword evidence="7" id="KW-0804">Transcription</keyword>